<feature type="transmembrane region" description="Helical" evidence="3">
    <location>
        <begin position="7"/>
        <end position="25"/>
    </location>
</feature>
<dbReference type="InterPro" id="IPR006076">
    <property type="entry name" value="FAD-dep_OxRdtase"/>
</dbReference>
<accession>A0A448SRE2</accession>
<name>A0A448SRE2_SERFO</name>
<keyword evidence="3" id="KW-0472">Membrane</keyword>
<dbReference type="InterPro" id="IPR036188">
    <property type="entry name" value="FAD/NAD-bd_sf"/>
</dbReference>
<evidence type="ECO:0000256" key="3">
    <source>
        <dbReference type="SAM" id="Phobius"/>
    </source>
</evidence>
<organism evidence="5 6">
    <name type="scientific">Serratia fonticola</name>
    <dbReference type="NCBI Taxonomy" id="47917"/>
    <lineage>
        <taxon>Bacteria</taxon>
        <taxon>Pseudomonadati</taxon>
        <taxon>Pseudomonadota</taxon>
        <taxon>Gammaproteobacteria</taxon>
        <taxon>Enterobacterales</taxon>
        <taxon>Yersiniaceae</taxon>
        <taxon>Serratia</taxon>
    </lineage>
</organism>
<proteinExistence type="predicted"/>
<dbReference type="EC" id="1.5.3.1" evidence="5"/>
<dbReference type="Gene3D" id="3.50.50.60">
    <property type="entry name" value="FAD/NAD(P)-binding domain"/>
    <property type="match status" value="1"/>
</dbReference>
<dbReference type="SUPFAM" id="SSF51905">
    <property type="entry name" value="FAD/NAD(P)-binding domain"/>
    <property type="match status" value="1"/>
</dbReference>
<feature type="domain" description="FAD dependent oxidoreductase" evidence="4">
    <location>
        <begin position="9"/>
        <end position="325"/>
    </location>
</feature>
<keyword evidence="1 5" id="KW-0560">Oxidoreductase</keyword>
<dbReference type="Pfam" id="PF01266">
    <property type="entry name" value="DAO"/>
    <property type="match status" value="1"/>
</dbReference>
<evidence type="ECO:0000256" key="1">
    <source>
        <dbReference type="ARBA" id="ARBA00023002"/>
    </source>
</evidence>
<evidence type="ECO:0000313" key="5">
    <source>
        <dbReference type="EMBL" id="VEI70335.1"/>
    </source>
</evidence>
<reference evidence="5 6" key="1">
    <citation type="submission" date="2018-12" db="EMBL/GenBank/DDBJ databases">
        <authorList>
            <consortium name="Pathogen Informatics"/>
        </authorList>
    </citation>
    <scope>NUCLEOTIDE SEQUENCE [LARGE SCALE GENOMIC DNA]</scope>
    <source>
        <strain evidence="5 6">NCTC13193</strain>
    </source>
</reference>
<keyword evidence="3" id="KW-0812">Transmembrane</keyword>
<sequence length="352" mass="37459">MCSTTKSMIIVGAGIIGASIAYHLASRGIKVTVIDRAHPASGATGSAFGWIHTTVSDDAPDALLRRASAEDWHRLEKEIPELCIRWVGALSYGADSPCEQDESKMLQQSDISRLEPAMNAPPSRAHYAVQDGAMDPTEATRTLLDKACCLGAELKTQTLVTGFRKEGNRIIGIETAEGIIDADCVILACGTGITSLLGMIGISLPIVASPAILLRYRVTKHVVNTLISGDDIEVRHAFNGDLLAAEDYPVTGDTEAVASETLTAIKSRLQGTASAYLIKQSVGQRPVPQDGHPVMGFIDDITGIYVAVMHPGVTCAATVGRMVSEELTIGKNPEIPESYRPTRLTTRSSGAY</sequence>
<feature type="region of interest" description="Disordered" evidence="2">
    <location>
        <begin position="332"/>
        <end position="352"/>
    </location>
</feature>
<dbReference type="Gene3D" id="3.30.9.10">
    <property type="entry name" value="D-Amino Acid Oxidase, subunit A, domain 2"/>
    <property type="match status" value="1"/>
</dbReference>
<protein>
    <submittedName>
        <fullName evidence="5">Monomeric sarcosine oxidase</fullName>
        <ecNumber evidence="5">1.5.3.1</ecNumber>
    </submittedName>
</protein>
<dbReference type="AlphaFoldDB" id="A0A448SRE2"/>
<feature type="compositionally biased region" description="Polar residues" evidence="2">
    <location>
        <begin position="343"/>
        <end position="352"/>
    </location>
</feature>
<dbReference type="GO" id="GO:0005737">
    <property type="term" value="C:cytoplasm"/>
    <property type="evidence" value="ECO:0007669"/>
    <property type="project" value="TreeGrafter"/>
</dbReference>
<dbReference type="PANTHER" id="PTHR13847:SF289">
    <property type="entry name" value="GLYCINE OXIDASE"/>
    <property type="match status" value="1"/>
</dbReference>
<dbReference type="GO" id="GO:0008115">
    <property type="term" value="F:sarcosine oxidase activity"/>
    <property type="evidence" value="ECO:0007669"/>
    <property type="project" value="UniProtKB-EC"/>
</dbReference>
<keyword evidence="3" id="KW-1133">Transmembrane helix</keyword>
<evidence type="ECO:0000256" key="2">
    <source>
        <dbReference type="SAM" id="MobiDB-lite"/>
    </source>
</evidence>
<dbReference type="PANTHER" id="PTHR13847">
    <property type="entry name" value="SARCOSINE DEHYDROGENASE-RELATED"/>
    <property type="match status" value="1"/>
</dbReference>
<evidence type="ECO:0000313" key="6">
    <source>
        <dbReference type="Proteomes" id="UP000270487"/>
    </source>
</evidence>
<evidence type="ECO:0000259" key="4">
    <source>
        <dbReference type="Pfam" id="PF01266"/>
    </source>
</evidence>
<dbReference type="Proteomes" id="UP000270487">
    <property type="component" value="Chromosome"/>
</dbReference>
<gene>
    <name evidence="5" type="primary">soxA</name>
    <name evidence="5" type="ORF">NCTC13193_02965</name>
</gene>
<dbReference type="EMBL" id="LR134492">
    <property type="protein sequence ID" value="VEI70335.1"/>
    <property type="molecule type" value="Genomic_DNA"/>
</dbReference>